<evidence type="ECO:0000256" key="11">
    <source>
        <dbReference type="SAM" id="MobiDB-lite"/>
    </source>
</evidence>
<evidence type="ECO:0000313" key="15">
    <source>
        <dbReference type="Proteomes" id="UP000887581"/>
    </source>
</evidence>
<dbReference type="Gene3D" id="2.60.120.830">
    <property type="match status" value="1"/>
</dbReference>
<evidence type="ECO:0000313" key="16">
    <source>
        <dbReference type="WBParaSite" id="sdigi.contig792.g9775.t1"/>
    </source>
</evidence>
<dbReference type="Gene3D" id="4.10.410.10">
    <property type="entry name" value="Pancreatic trypsin inhibitor Kunitz domain"/>
    <property type="match status" value="11"/>
</dbReference>
<dbReference type="InterPro" id="IPR010294">
    <property type="entry name" value="ADAMTS_spacer1"/>
</dbReference>
<dbReference type="SUPFAM" id="SSF48726">
    <property type="entry name" value="Immunoglobulin"/>
    <property type="match status" value="1"/>
</dbReference>
<dbReference type="SMART" id="SM00209">
    <property type="entry name" value="TSP1"/>
    <property type="match status" value="7"/>
</dbReference>
<evidence type="ECO:0000259" key="12">
    <source>
        <dbReference type="PROSITE" id="PS50279"/>
    </source>
</evidence>
<feature type="domain" description="BPTI/Kunitz inhibitor" evidence="12">
    <location>
        <begin position="1110"/>
        <end position="1162"/>
    </location>
</feature>
<feature type="disulfide bond" evidence="10">
    <location>
        <begin position="63"/>
        <end position="92"/>
    </location>
</feature>
<feature type="domain" description="Ig-like" evidence="13">
    <location>
        <begin position="1990"/>
        <end position="2079"/>
    </location>
</feature>
<dbReference type="InterPro" id="IPR000884">
    <property type="entry name" value="TSP1_rpt"/>
</dbReference>
<dbReference type="Pfam" id="PF05986">
    <property type="entry name" value="ADAMTS_spacer1"/>
    <property type="match status" value="1"/>
</dbReference>
<feature type="disulfide bond" evidence="10">
    <location>
        <begin position="78"/>
        <end position="82"/>
    </location>
</feature>
<evidence type="ECO:0000256" key="4">
    <source>
        <dbReference type="ARBA" id="ARBA00022690"/>
    </source>
</evidence>
<feature type="region of interest" description="Disordered" evidence="11">
    <location>
        <begin position="1"/>
        <end position="23"/>
    </location>
</feature>
<dbReference type="InterPro" id="IPR013098">
    <property type="entry name" value="Ig_I-set"/>
</dbReference>
<dbReference type="PROSITE" id="PS50900">
    <property type="entry name" value="PLAC"/>
    <property type="match status" value="1"/>
</dbReference>
<dbReference type="CDD" id="cd00096">
    <property type="entry name" value="Ig"/>
    <property type="match status" value="1"/>
</dbReference>
<dbReference type="PROSITE" id="PS50279">
    <property type="entry name" value="BPTI_KUNITZ_2"/>
    <property type="match status" value="11"/>
</dbReference>
<keyword evidence="7" id="KW-0084">Basement membrane</keyword>
<dbReference type="GO" id="GO:0005604">
    <property type="term" value="C:basement membrane"/>
    <property type="evidence" value="ECO:0007669"/>
    <property type="project" value="UniProtKB-SubCell"/>
</dbReference>
<name>A0A915Q5B9_9BILA</name>
<evidence type="ECO:0000256" key="10">
    <source>
        <dbReference type="PIRSR" id="PIRSR613273-3"/>
    </source>
</evidence>
<dbReference type="FunFam" id="4.10.410.10:FF:000005">
    <property type="entry name" value="Pancreatic trypsin inhibitor"/>
    <property type="match status" value="1"/>
</dbReference>
<dbReference type="PRINTS" id="PR00759">
    <property type="entry name" value="BASICPTASE"/>
</dbReference>
<dbReference type="Pfam" id="PF00090">
    <property type="entry name" value="TSP_1"/>
    <property type="match status" value="2"/>
</dbReference>
<dbReference type="InterPro" id="IPR002223">
    <property type="entry name" value="Kunitz_BPTI"/>
</dbReference>
<evidence type="ECO:0000256" key="3">
    <source>
        <dbReference type="ARBA" id="ARBA00022525"/>
    </source>
</evidence>
<evidence type="ECO:0000256" key="7">
    <source>
        <dbReference type="ARBA" id="ARBA00022869"/>
    </source>
</evidence>
<keyword evidence="9 10" id="KW-1015">Disulfide bond</keyword>
<feature type="domain" description="BPTI/Kunitz inhibitor" evidence="12">
    <location>
        <begin position="1361"/>
        <end position="1411"/>
    </location>
</feature>
<dbReference type="GO" id="GO:0004867">
    <property type="term" value="F:serine-type endopeptidase inhibitor activity"/>
    <property type="evidence" value="ECO:0007669"/>
    <property type="project" value="UniProtKB-KW"/>
</dbReference>
<dbReference type="GO" id="GO:0016477">
    <property type="term" value="P:cell migration"/>
    <property type="evidence" value="ECO:0007669"/>
    <property type="project" value="UniProtKB-ARBA"/>
</dbReference>
<dbReference type="FunFam" id="2.20.100.10:FF:000005">
    <property type="entry name" value="ADAM metallopeptidase with thrombospondin type 1 motif 9"/>
    <property type="match status" value="1"/>
</dbReference>
<protein>
    <submittedName>
        <fullName evidence="16">Papilin</fullName>
    </submittedName>
</protein>
<dbReference type="InterPro" id="IPR045371">
    <property type="entry name" value="ADAMTS_CR_3"/>
</dbReference>
<dbReference type="WBParaSite" id="sdigi.contig792.g9775.t1">
    <property type="protein sequence ID" value="sdigi.contig792.g9775.t1"/>
    <property type="gene ID" value="sdigi.contig792.g9775"/>
</dbReference>
<keyword evidence="4" id="KW-0646">Protease inhibitor</keyword>
<evidence type="ECO:0000256" key="6">
    <source>
        <dbReference type="ARBA" id="ARBA00022737"/>
    </source>
</evidence>
<dbReference type="Pfam" id="PF19236">
    <property type="entry name" value="ADAMTS_CR_3"/>
    <property type="match status" value="1"/>
</dbReference>
<feature type="domain" description="BPTI/Kunitz inhibitor" evidence="12">
    <location>
        <begin position="1750"/>
        <end position="1800"/>
    </location>
</feature>
<dbReference type="Proteomes" id="UP000887581">
    <property type="component" value="Unplaced"/>
</dbReference>
<feature type="domain" description="BPTI/Kunitz inhibitor" evidence="12">
    <location>
        <begin position="1508"/>
        <end position="1558"/>
    </location>
</feature>
<feature type="domain" description="BPTI/Kunitz inhibitor" evidence="12">
    <location>
        <begin position="1877"/>
        <end position="1927"/>
    </location>
</feature>
<evidence type="ECO:0000256" key="1">
    <source>
        <dbReference type="ARBA" id="ARBA00004302"/>
    </source>
</evidence>
<dbReference type="PANTHER" id="PTHR10083">
    <property type="entry name" value="KUNITZ-TYPE PROTEASE INHIBITOR-RELATED"/>
    <property type="match status" value="1"/>
</dbReference>
<dbReference type="FunFam" id="2.60.120.830:FF:000001">
    <property type="entry name" value="A disintegrin and metalloproteinase with thrombospondin motifs 1"/>
    <property type="match status" value="1"/>
</dbReference>
<dbReference type="Pfam" id="PF00014">
    <property type="entry name" value="Kunitz_BPTI"/>
    <property type="match status" value="11"/>
</dbReference>
<dbReference type="Gene3D" id="2.60.40.10">
    <property type="entry name" value="Immunoglobulins"/>
    <property type="match status" value="1"/>
</dbReference>
<dbReference type="Gene3D" id="2.20.100.10">
    <property type="entry name" value="Thrombospondin type-1 (TSP1) repeat"/>
    <property type="match status" value="5"/>
</dbReference>
<feature type="domain" description="BPTI/Kunitz inhibitor" evidence="12">
    <location>
        <begin position="1451"/>
        <end position="1501"/>
    </location>
</feature>
<feature type="disulfide bond" evidence="10">
    <location>
        <begin position="67"/>
        <end position="97"/>
    </location>
</feature>
<dbReference type="CDD" id="cd00109">
    <property type="entry name" value="Kunitz-type"/>
    <property type="match status" value="6"/>
</dbReference>
<dbReference type="PROSITE" id="PS50092">
    <property type="entry name" value="TSP1"/>
    <property type="match status" value="6"/>
</dbReference>
<dbReference type="SUPFAM" id="SSF82895">
    <property type="entry name" value="TSP-1 type 1 repeat"/>
    <property type="match status" value="5"/>
</dbReference>
<dbReference type="SUPFAM" id="SSF57362">
    <property type="entry name" value="BPTI-like"/>
    <property type="match status" value="11"/>
</dbReference>
<dbReference type="GO" id="GO:0009653">
    <property type="term" value="P:anatomical structure morphogenesis"/>
    <property type="evidence" value="ECO:0007669"/>
    <property type="project" value="UniProtKB-ARBA"/>
</dbReference>
<keyword evidence="3" id="KW-0964">Secreted</keyword>
<dbReference type="GO" id="GO:0030198">
    <property type="term" value="P:extracellular matrix organization"/>
    <property type="evidence" value="ECO:0007669"/>
    <property type="project" value="InterPro"/>
</dbReference>
<dbReference type="InterPro" id="IPR010909">
    <property type="entry name" value="PLAC"/>
</dbReference>
<feature type="domain" description="BPTI/Kunitz inhibitor" evidence="12">
    <location>
        <begin position="1811"/>
        <end position="1861"/>
    </location>
</feature>
<keyword evidence="5" id="KW-0732">Signal</keyword>
<feature type="compositionally biased region" description="Polar residues" evidence="11">
    <location>
        <begin position="1"/>
        <end position="20"/>
    </location>
</feature>
<feature type="domain" description="BPTI/Kunitz inhibitor" evidence="12">
    <location>
        <begin position="1923"/>
        <end position="1976"/>
    </location>
</feature>
<dbReference type="SMART" id="SM00131">
    <property type="entry name" value="KU"/>
    <property type="match status" value="11"/>
</dbReference>
<dbReference type="GO" id="GO:0005615">
    <property type="term" value="C:extracellular space"/>
    <property type="evidence" value="ECO:0007669"/>
    <property type="project" value="TreeGrafter"/>
</dbReference>
<evidence type="ECO:0000256" key="2">
    <source>
        <dbReference type="ARBA" id="ARBA00022473"/>
    </source>
</evidence>
<reference evidence="16" key="1">
    <citation type="submission" date="2022-11" db="UniProtKB">
        <authorList>
            <consortium name="WormBaseParasite"/>
        </authorList>
    </citation>
    <scope>IDENTIFICATION</scope>
</reference>
<dbReference type="Pfam" id="PF08686">
    <property type="entry name" value="PLAC"/>
    <property type="match status" value="1"/>
</dbReference>
<keyword evidence="6" id="KW-0677">Repeat</keyword>
<keyword evidence="2" id="KW-0217">Developmental protein</keyword>
<organism evidence="15 16">
    <name type="scientific">Setaria digitata</name>
    <dbReference type="NCBI Taxonomy" id="48799"/>
    <lineage>
        <taxon>Eukaryota</taxon>
        <taxon>Metazoa</taxon>
        <taxon>Ecdysozoa</taxon>
        <taxon>Nematoda</taxon>
        <taxon>Chromadorea</taxon>
        <taxon>Rhabditida</taxon>
        <taxon>Spirurina</taxon>
        <taxon>Spiruromorpha</taxon>
        <taxon>Filarioidea</taxon>
        <taxon>Setariidae</taxon>
        <taxon>Setaria</taxon>
    </lineage>
</organism>
<keyword evidence="7" id="KW-0272">Extracellular matrix</keyword>
<dbReference type="FunFam" id="4.10.410.10:FF:000020">
    <property type="entry name" value="Collagen, type VI, alpha 3"/>
    <property type="match status" value="3"/>
</dbReference>
<evidence type="ECO:0000259" key="14">
    <source>
        <dbReference type="PROSITE" id="PS50900"/>
    </source>
</evidence>
<feature type="domain" description="BPTI/Kunitz inhibitor" evidence="12">
    <location>
        <begin position="1576"/>
        <end position="1626"/>
    </location>
</feature>
<accession>A0A915Q5B9</accession>
<dbReference type="PROSITE" id="PS00280">
    <property type="entry name" value="BPTI_KUNITZ_1"/>
    <property type="match status" value="7"/>
</dbReference>
<dbReference type="CDD" id="cd22635">
    <property type="entry name" value="Kunitz_papilin"/>
    <property type="match status" value="1"/>
</dbReference>
<dbReference type="InterPro" id="IPR013783">
    <property type="entry name" value="Ig-like_fold"/>
</dbReference>
<dbReference type="InterPro" id="IPR050098">
    <property type="entry name" value="TFPI/VKTCI-like"/>
</dbReference>
<dbReference type="PANTHER" id="PTHR10083:SF374">
    <property type="entry name" value="BPTI_KUNITZ INHIBITOR DOMAIN-CONTAINING PROTEIN"/>
    <property type="match status" value="1"/>
</dbReference>
<evidence type="ECO:0000256" key="9">
    <source>
        <dbReference type="ARBA" id="ARBA00023157"/>
    </source>
</evidence>
<sequence>MNKLQSKQISLYPSSPSETDPSILRSRRQAYQIYQGGDNSITMDKTGQVEAGPWGPWFLEQQCSRTCGGGVQMERRTCNGECSGPSTRYVSCNIQECIGNVMDFRAAQCSEYDDTPLDGNYYKWLPYPGKNKCELTCKPDNANFYYKWADKVIDGTKCDYRANDICVEGVCLPVGCDNKLGSAIKNDKCGKCGGDGSTCKTVEGYFDERNLSPGYHNIIRLPVGATSISVEEMHSTTNSLAIKNATDHYYLNGNYQIQLTDKHLEIGGTLFEYDTRKNLDHPFEKLTAKGPTTEDLIIALLFRRGNKDGIIKYEFSVPLEQEIPYLYQPNQWSSCSVTCGKGVQSRTPYCIESASGRRVPDEVCDEHNVTKPIVEKVCETVDCEAEWYQGEWEPCSASCGESGTQYRVVYCHQVFLDGKRITIDDANCSKERPSVQRSCNRFSCPEWQAGPWSACSEKCGNAFQYRSVTCRSAKEGEEGKLLPAEACNEQTMETQRSCNLGPCQGLHFVTTDWKLCEKCNDTEEHRNVTCNDISGRAYPLEKCISENSTEIPVDVRPCSSPQPCIYEWHTSEWSKCSSECGHGHNSRRVIVNDWHCSSESKPESTKNCTNEEKCNGTYYTGPWSKCSADCGGGTQSRMIVCLNYDKKPVPEWCDEADKPPEEQECNLEACPTCDKSEFGCCPDNITIASGPHLAGCSNCSSSVFGCCEDNITEAQGIAKEGCPEFTEQIEGSGEENETISDQSDKQSQEYLCEVMNDESGEKVLIACKNGTIEKMLLDGGDLLANYTYDNETSKHCSKTEFGCCSDWITPAEGKDNQGCPQFVLGMCNETNYGCCPDEVTLARGPNYEGCGEPTCAASLYGCCKDRKTIAFGPHYAGCERSSFPCELSTYGCCPDGETAALGKNGTGCGENCLTTKFGCCPDGKAVAKGIENEGCGCEYAQYGCCPDGKTAAKGPKNYGCPVSCAQSQFGCCPDGCPCQYTQYGCCPDGESSAIGPMNEGCDNCRYTKYGCCPDGDSRANGPQYFGCPSTTPIPFIVGGSVAPEKIISCSLSQDQGTVCHPGYKLLWYYDTAEGRCKQFWYGGCDGNNNRFTTIEECEAVCVQPPGTGRCFLPKVEGPLRCNQLSARYWYDYTTKQCGAFWWRGCLGNANNFESWEECQNFCSDVGPFEDAGDALKMMNEISELVTSVLPSQHTSFGTSRESKEDSNSFISIERKSSSSREQSLPVFIPTSRQLGLSQEPVQVPLSHSHQPSPPAQQPPTIEEICQSTADSGPCGNYEDMYYYDSFSGRCYLFIYGGCGGNLNRFKTREECEARCSHVGTDSRVDRIQSLPSVQRNDLISASLPRSGSFGVPTAGRSRDACNERMDVGRCNGAFQSYYFERATGTCESFRYSGCGGNSNRFHTKEQCEELCVHRASGVKSGTLPPSIPEARLKHLVPIPDDQRTSESVSKCELPKDSGPCNRFVTKWYYNKVDGTYLRFHYGGCGGTDNRFDSEQQCKNACGNFANPCELPKISGPCSGKHKRYYFNTETSRCERFEYGGCLGNSNNFLQLADCESKCLSSEENFNWRNQFATQQCSLPENNQSCRSTIKRYYYDKSNGKCLSLFYGNCIGNETGFDSMDECMANCAMLSSFQEFEANAVLFGQYVDRLQDAVRHTVYHEPSIQVQNPNYLNDNFEKFSIVETSSTITIASTKATVSKTIVHKRSTIASTAMANVTNISNKDVENVDEEKVITIDSVEKFEPSLLIPELCLLPEDAGPCFGEILRWRYNSETNYCETFIYTGCGHNANYFTSEEACLRACGQYRNSGIDVCTMKVDRGHCELGVTKWYYNVDHGECHVFIYTGCGGNGNRFTSKAECENLCASELRSDSNSEGQDICQLERDSGPCSDPITQWYFDELKAQCMQFTYGGCRGNGNRFNSRELCEQRCLRKNTLEAVDDQQLWYFDKFLGYCKLFVYGGCGGNQNRFFTETECMNYCSRHLNRKRTQVGRPELLLIGYNPAPVRSTVMLRCKTNGQYPIRWHKNDVLFQIPNNDHRIYMNNDQSEVRITNMDASDVGNYSCSVGKSAILSNSVHLGTKITESCMDRGNQMTCNLITKIGLCSNPRYGNFCCRTCLPIPNKTY</sequence>
<feature type="region of interest" description="Disordered" evidence="11">
    <location>
        <begin position="1241"/>
        <end position="1260"/>
    </location>
</feature>
<dbReference type="InterPro" id="IPR036179">
    <property type="entry name" value="Ig-like_dom_sf"/>
</dbReference>
<feature type="domain" description="BPTI/Kunitz inhibitor" evidence="12">
    <location>
        <begin position="1265"/>
        <end position="1315"/>
    </location>
</feature>
<dbReference type="Pfam" id="PF19030">
    <property type="entry name" value="TSP1_ADAMTS"/>
    <property type="match status" value="4"/>
</dbReference>
<keyword evidence="15" id="KW-1185">Reference proteome</keyword>
<feature type="domain" description="PLAC" evidence="14">
    <location>
        <begin position="2078"/>
        <end position="2117"/>
    </location>
</feature>
<dbReference type="PRINTS" id="PR01857">
    <property type="entry name" value="ADAMTSFAMILY"/>
</dbReference>
<dbReference type="InterPro" id="IPR007110">
    <property type="entry name" value="Ig-like_dom"/>
</dbReference>
<feature type="domain" description="BPTI/Kunitz inhibitor" evidence="12">
    <location>
        <begin position="1049"/>
        <end position="1101"/>
    </location>
</feature>
<dbReference type="InterPro" id="IPR013273">
    <property type="entry name" value="ADAMTS/ADAMTS-like"/>
</dbReference>
<evidence type="ECO:0000256" key="8">
    <source>
        <dbReference type="ARBA" id="ARBA00022900"/>
    </source>
</evidence>
<dbReference type="InterPro" id="IPR036880">
    <property type="entry name" value="Kunitz_BPTI_sf"/>
</dbReference>
<dbReference type="PROSITE" id="PS50835">
    <property type="entry name" value="IG_LIKE"/>
    <property type="match status" value="1"/>
</dbReference>
<keyword evidence="8" id="KW-0722">Serine protease inhibitor</keyword>
<dbReference type="InterPro" id="IPR020901">
    <property type="entry name" value="Prtase_inh_Kunz-CS"/>
</dbReference>
<proteinExistence type="predicted"/>
<dbReference type="InterPro" id="IPR036383">
    <property type="entry name" value="TSP1_rpt_sf"/>
</dbReference>
<evidence type="ECO:0000259" key="13">
    <source>
        <dbReference type="PROSITE" id="PS50835"/>
    </source>
</evidence>
<comment type="subcellular location">
    <subcellularLocation>
        <location evidence="1">Secreted</location>
        <location evidence="1">Extracellular space</location>
        <location evidence="1">Extracellular matrix</location>
        <location evidence="1">Basement membrane</location>
    </subcellularLocation>
</comment>
<evidence type="ECO:0000256" key="5">
    <source>
        <dbReference type="ARBA" id="ARBA00022729"/>
    </source>
</evidence>
<dbReference type="Pfam" id="PF07679">
    <property type="entry name" value="I-set"/>
    <property type="match status" value="1"/>
</dbReference>